<dbReference type="InterPro" id="IPR015590">
    <property type="entry name" value="Aldehyde_DH_dom"/>
</dbReference>
<keyword evidence="4" id="KW-1185">Reference proteome</keyword>
<protein>
    <recommendedName>
        <fullName evidence="2">Aldehyde dehydrogenase domain-containing protein</fullName>
    </recommendedName>
</protein>
<dbReference type="Proteomes" id="UP000834106">
    <property type="component" value="Chromosome 2"/>
</dbReference>
<accession>A0AAD1YUH5</accession>
<dbReference type="PANTHER" id="PTHR43353:SF5">
    <property type="entry name" value="SUCCINATE-SEMIALDEHYDE DEHYDROGENASE, MITOCHONDRIAL"/>
    <property type="match status" value="1"/>
</dbReference>
<dbReference type="Pfam" id="PF00171">
    <property type="entry name" value="Aldedh"/>
    <property type="match status" value="2"/>
</dbReference>
<dbReference type="InterPro" id="IPR050740">
    <property type="entry name" value="Aldehyde_DH_Superfamily"/>
</dbReference>
<evidence type="ECO:0000313" key="4">
    <source>
        <dbReference type="Proteomes" id="UP000834106"/>
    </source>
</evidence>
<evidence type="ECO:0000259" key="2">
    <source>
        <dbReference type="Pfam" id="PF00171"/>
    </source>
</evidence>
<evidence type="ECO:0000256" key="1">
    <source>
        <dbReference type="ARBA" id="ARBA00023002"/>
    </source>
</evidence>
<dbReference type="EMBL" id="OU503037">
    <property type="protein sequence ID" value="CAI9756723.1"/>
    <property type="molecule type" value="Genomic_DNA"/>
</dbReference>
<dbReference type="AlphaFoldDB" id="A0AAD1YUH5"/>
<dbReference type="InterPro" id="IPR016161">
    <property type="entry name" value="Ald_DH/histidinol_DH"/>
</dbReference>
<reference evidence="3" key="1">
    <citation type="submission" date="2023-05" db="EMBL/GenBank/DDBJ databases">
        <authorList>
            <person name="Huff M."/>
        </authorList>
    </citation>
    <scope>NUCLEOTIDE SEQUENCE</scope>
</reference>
<dbReference type="Gene3D" id="3.40.309.10">
    <property type="entry name" value="Aldehyde Dehydrogenase, Chain A, domain 2"/>
    <property type="match status" value="1"/>
</dbReference>
<dbReference type="GO" id="GO:0004777">
    <property type="term" value="F:succinate-semialdehyde dehydrogenase (NAD+) activity"/>
    <property type="evidence" value="ECO:0007669"/>
    <property type="project" value="TreeGrafter"/>
</dbReference>
<organism evidence="3 4">
    <name type="scientific">Fraxinus pennsylvanica</name>
    <dbReference type="NCBI Taxonomy" id="56036"/>
    <lineage>
        <taxon>Eukaryota</taxon>
        <taxon>Viridiplantae</taxon>
        <taxon>Streptophyta</taxon>
        <taxon>Embryophyta</taxon>
        <taxon>Tracheophyta</taxon>
        <taxon>Spermatophyta</taxon>
        <taxon>Magnoliopsida</taxon>
        <taxon>eudicotyledons</taxon>
        <taxon>Gunneridae</taxon>
        <taxon>Pentapetalae</taxon>
        <taxon>asterids</taxon>
        <taxon>lamiids</taxon>
        <taxon>Lamiales</taxon>
        <taxon>Oleaceae</taxon>
        <taxon>Oleeae</taxon>
        <taxon>Fraxinus</taxon>
    </lineage>
</organism>
<dbReference type="SUPFAM" id="SSF53720">
    <property type="entry name" value="ALDH-like"/>
    <property type="match status" value="1"/>
</dbReference>
<gene>
    <name evidence="3" type="ORF">FPE_LOCUS4153</name>
</gene>
<dbReference type="Gene3D" id="3.40.605.10">
    <property type="entry name" value="Aldehyde Dehydrogenase, Chain A, domain 1"/>
    <property type="match status" value="2"/>
</dbReference>
<dbReference type="PANTHER" id="PTHR43353">
    <property type="entry name" value="SUCCINATE-SEMIALDEHYDE DEHYDROGENASE, MITOCHONDRIAL"/>
    <property type="match status" value="1"/>
</dbReference>
<feature type="domain" description="Aldehyde dehydrogenase" evidence="2">
    <location>
        <begin position="34"/>
        <end position="75"/>
    </location>
</feature>
<dbReference type="GO" id="GO:0009450">
    <property type="term" value="P:gamma-aminobutyric acid catabolic process"/>
    <property type="evidence" value="ECO:0007669"/>
    <property type="project" value="TreeGrafter"/>
</dbReference>
<feature type="domain" description="Aldehyde dehydrogenase" evidence="2">
    <location>
        <begin position="133"/>
        <end position="249"/>
    </location>
</feature>
<proteinExistence type="predicted"/>
<keyword evidence="1" id="KW-0560">Oxidoreductase</keyword>
<dbReference type="InterPro" id="IPR016163">
    <property type="entry name" value="Ald_DH_C"/>
</dbReference>
<dbReference type="InterPro" id="IPR016162">
    <property type="entry name" value="Ald_DH_N"/>
</dbReference>
<evidence type="ECO:0000313" key="3">
    <source>
        <dbReference type="EMBL" id="CAI9756723.1"/>
    </source>
</evidence>
<name>A0AAD1YUH5_9LAMI</name>
<sequence length="279" mass="29969">MQVSYGVSFTEYCAEEAKRLYGDIIPATLPDRMLFVLKEVVPALACGCIVVIKPSELMPLTALKAANLSLQAGIPTVRKITFTGSTAVGKKLMAGAIGIVKKSATKFCNIGQTFVCTNRVLVQEGPCWRQQPQSYEPTVLAVVKGEMLISSLILAFHSTEEVFGPVALLKFKTEGEAICLANDTNAGLVAYIFTTNVQRSWRVSKALEYGIVGVNEGLVSTEAAPFGCVKESGLGREGSKYGIDEFLEVCLFITNSKVPCFAKFMNVASASSVLVSIDL</sequence>